<dbReference type="Gene3D" id="3.40.5.90">
    <property type="entry name" value="CDGSH iron-sulfur domain, mitoNEET-type"/>
    <property type="match status" value="2"/>
</dbReference>
<keyword evidence="8" id="KW-1185">Reference proteome</keyword>
<keyword evidence="4" id="KW-0411">Iron-sulfur</keyword>
<evidence type="ECO:0000256" key="1">
    <source>
        <dbReference type="ARBA" id="ARBA00022714"/>
    </source>
</evidence>
<gene>
    <name evidence="7" type="ORF">F6S87_04525</name>
</gene>
<evidence type="ECO:0000256" key="2">
    <source>
        <dbReference type="ARBA" id="ARBA00022723"/>
    </source>
</evidence>
<keyword evidence="2" id="KW-0479">Metal-binding</keyword>
<organism evidence="7 8">
    <name type="scientific">Bifidobacterium choloepi</name>
    <dbReference type="NCBI Taxonomy" id="2614131"/>
    <lineage>
        <taxon>Bacteria</taxon>
        <taxon>Bacillati</taxon>
        <taxon>Actinomycetota</taxon>
        <taxon>Actinomycetes</taxon>
        <taxon>Bifidobacteriales</taxon>
        <taxon>Bifidobacteriaceae</taxon>
        <taxon>Bifidobacterium</taxon>
    </lineage>
</organism>
<feature type="domain" description="Iron-binding zinc finger CDGSH type" evidence="6">
    <location>
        <begin position="221"/>
        <end position="258"/>
    </location>
</feature>
<dbReference type="InterPro" id="IPR052950">
    <property type="entry name" value="CISD"/>
</dbReference>
<keyword evidence="3" id="KW-0408">Iron</keyword>
<dbReference type="AlphaFoldDB" id="A0A6I5N059"/>
<evidence type="ECO:0000256" key="4">
    <source>
        <dbReference type="ARBA" id="ARBA00023014"/>
    </source>
</evidence>
<evidence type="ECO:0000256" key="3">
    <source>
        <dbReference type="ARBA" id="ARBA00023004"/>
    </source>
</evidence>
<feature type="region of interest" description="Disordered" evidence="5">
    <location>
        <begin position="1"/>
        <end position="42"/>
    </location>
</feature>
<keyword evidence="1" id="KW-0001">2Fe-2S</keyword>
<proteinExistence type="predicted"/>
<dbReference type="Pfam" id="PF09360">
    <property type="entry name" value="zf-CDGSH"/>
    <property type="match status" value="2"/>
</dbReference>
<dbReference type="PANTHER" id="PTHR46491:SF3">
    <property type="entry name" value="CDGSH IRON-SULFUR DOMAIN-CONTAINING PROTEIN 3, MITOCHONDRIAL"/>
    <property type="match status" value="1"/>
</dbReference>
<dbReference type="GO" id="GO:0005737">
    <property type="term" value="C:cytoplasm"/>
    <property type="evidence" value="ECO:0007669"/>
    <property type="project" value="UniProtKB-ARBA"/>
</dbReference>
<evidence type="ECO:0000259" key="6">
    <source>
        <dbReference type="SMART" id="SM00704"/>
    </source>
</evidence>
<sequence>MHTGEEHRRDVREREERERNERHDDGERHDGGGERPTMTIVPHGPYVVRGKVRIVEDAIVPAADGTHLEYDRVREIETKDDEEVALCRCGHSCHTPFCDGTHAKVGFDGTETASRAPYAERADEYEGPLVDLDDDNRCAYARMCHQAHGDVWTLTEEGNTVPLEDEAIAGAWNCPTGRLVSMNAHTREVYEQHFEPTIVLLEDIQEGDSGPIFAAGHIRLVGADGKPYEDRNRYAVCRCGSSENEPFCDAMHINVQFRDASPAWAGAIGSTDPLFDYHPHA</sequence>
<dbReference type="SMART" id="SM00704">
    <property type="entry name" value="ZnF_CDGSH"/>
    <property type="match status" value="2"/>
</dbReference>
<dbReference type="PANTHER" id="PTHR46491">
    <property type="entry name" value="CDGSH IRON SULFUR DOMAIN PROTEIN HOMOLOG"/>
    <property type="match status" value="1"/>
</dbReference>
<reference evidence="7 8" key="1">
    <citation type="submission" date="2019-09" db="EMBL/GenBank/DDBJ databases">
        <title>Phylogenetic characterization of a novel taxon of the genus Bifidobacterium: Bifidobacterium choloepi sp. nov.</title>
        <authorList>
            <person name="Modesto M."/>
            <person name="Satti M."/>
        </authorList>
    </citation>
    <scope>NUCLEOTIDE SEQUENCE [LARGE SCALE GENOMIC DNA]</scope>
    <source>
        <strain evidence="7 8">BRDM6</strain>
    </source>
</reference>
<dbReference type="InterPro" id="IPR018967">
    <property type="entry name" value="FeS-contain_CDGSH-typ"/>
</dbReference>
<dbReference type="EMBL" id="VYSG01000001">
    <property type="protein sequence ID" value="NEG69876.1"/>
    <property type="molecule type" value="Genomic_DNA"/>
</dbReference>
<dbReference type="InterPro" id="IPR042216">
    <property type="entry name" value="MitoNEET_CISD"/>
</dbReference>
<name>A0A6I5N059_9BIFI</name>
<comment type="caution">
    <text evidence="7">The sequence shown here is derived from an EMBL/GenBank/DDBJ whole genome shotgun (WGS) entry which is preliminary data.</text>
</comment>
<evidence type="ECO:0000313" key="7">
    <source>
        <dbReference type="EMBL" id="NEG69876.1"/>
    </source>
</evidence>
<protein>
    <submittedName>
        <fullName evidence="7">Iron-binding protein</fullName>
    </submittedName>
</protein>
<evidence type="ECO:0000313" key="8">
    <source>
        <dbReference type="Proteomes" id="UP000469292"/>
    </source>
</evidence>
<feature type="compositionally biased region" description="Basic and acidic residues" evidence="5">
    <location>
        <begin position="1"/>
        <end position="33"/>
    </location>
</feature>
<dbReference type="Proteomes" id="UP000469292">
    <property type="component" value="Unassembled WGS sequence"/>
</dbReference>
<dbReference type="GO" id="GO:0051537">
    <property type="term" value="F:2 iron, 2 sulfur cluster binding"/>
    <property type="evidence" value="ECO:0007669"/>
    <property type="project" value="UniProtKB-KW"/>
</dbReference>
<accession>A0A6I5N059</accession>
<evidence type="ECO:0000256" key="5">
    <source>
        <dbReference type="SAM" id="MobiDB-lite"/>
    </source>
</evidence>
<feature type="domain" description="Iron-binding zinc finger CDGSH type" evidence="6">
    <location>
        <begin position="71"/>
        <end position="108"/>
    </location>
</feature>
<dbReference type="GO" id="GO:0046872">
    <property type="term" value="F:metal ion binding"/>
    <property type="evidence" value="ECO:0007669"/>
    <property type="project" value="UniProtKB-KW"/>
</dbReference>